<organism evidence="1 2">
    <name type="scientific">Steinernema hermaphroditum</name>
    <dbReference type="NCBI Taxonomy" id="289476"/>
    <lineage>
        <taxon>Eukaryota</taxon>
        <taxon>Metazoa</taxon>
        <taxon>Ecdysozoa</taxon>
        <taxon>Nematoda</taxon>
        <taxon>Chromadorea</taxon>
        <taxon>Rhabditida</taxon>
        <taxon>Tylenchina</taxon>
        <taxon>Panagrolaimomorpha</taxon>
        <taxon>Strongyloidoidea</taxon>
        <taxon>Steinernematidae</taxon>
        <taxon>Steinernema</taxon>
    </lineage>
</organism>
<name>A0AA39M7I1_9BILA</name>
<dbReference type="AlphaFoldDB" id="A0AA39M7I1"/>
<gene>
    <name evidence="1" type="ORF">QR680_008105</name>
</gene>
<dbReference type="EMBL" id="JAUCMV010000001">
    <property type="protein sequence ID" value="KAK0423364.1"/>
    <property type="molecule type" value="Genomic_DNA"/>
</dbReference>
<comment type="caution">
    <text evidence="1">The sequence shown here is derived from an EMBL/GenBank/DDBJ whole genome shotgun (WGS) entry which is preliminary data.</text>
</comment>
<proteinExistence type="predicted"/>
<dbReference type="Proteomes" id="UP001175271">
    <property type="component" value="Unassembled WGS sequence"/>
</dbReference>
<keyword evidence="2" id="KW-1185">Reference proteome</keyword>
<reference evidence="1" key="1">
    <citation type="submission" date="2023-06" db="EMBL/GenBank/DDBJ databases">
        <title>Genomic analysis of the entomopathogenic nematode Steinernema hermaphroditum.</title>
        <authorList>
            <person name="Schwarz E.M."/>
            <person name="Heppert J.K."/>
            <person name="Baniya A."/>
            <person name="Schwartz H.T."/>
            <person name="Tan C.-H."/>
            <person name="Antoshechkin I."/>
            <person name="Sternberg P.W."/>
            <person name="Goodrich-Blair H."/>
            <person name="Dillman A.R."/>
        </authorList>
    </citation>
    <scope>NUCLEOTIDE SEQUENCE</scope>
    <source>
        <strain evidence="1">PS9179</strain>
        <tissue evidence="1">Whole animal</tissue>
    </source>
</reference>
<protein>
    <submittedName>
        <fullName evidence="1">Uncharacterized protein</fullName>
    </submittedName>
</protein>
<evidence type="ECO:0000313" key="1">
    <source>
        <dbReference type="EMBL" id="KAK0423364.1"/>
    </source>
</evidence>
<accession>A0AA39M7I1</accession>
<sequence length="239" mass="27866">MVFQFTAPRFHLMILLAWKKADFIYSKASHFLTPDAYCFHFSEITNKQFGAFHLSMSKTKLFDDFLRSIFINNQIPDMRMLKKPKESTYFVARSYVYPYSCDFSELTINLTTCVPKIIRKATLYHVNHLGYVDEQGSTKLELKLPSMMVYEWSAEDGKYREFEIDMEKCRPLGHRLNRCAPEAKRATTCKVFSTGTCESRLMRGQKRSFKMDYASNVRPGKYEYVDCAVLCCVIVGDKI</sequence>
<evidence type="ECO:0000313" key="2">
    <source>
        <dbReference type="Proteomes" id="UP001175271"/>
    </source>
</evidence>